<comment type="caution">
    <text evidence="1">The sequence shown here is derived from an EMBL/GenBank/DDBJ whole genome shotgun (WGS) entry which is preliminary data.</text>
</comment>
<keyword evidence="2" id="KW-1185">Reference proteome</keyword>
<name>A0ABT9JQF8_9PROT</name>
<accession>A0ABT9JQF8</accession>
<protein>
    <submittedName>
        <fullName evidence="1">Uncharacterized protein</fullName>
    </submittedName>
</protein>
<reference evidence="2" key="1">
    <citation type="journal article" date="2019" name="Int. J. Syst. Evol. Microbiol.">
        <title>The Global Catalogue of Microorganisms (GCM) 10K type strain sequencing project: providing services to taxonomists for standard genome sequencing and annotation.</title>
        <authorList>
            <consortium name="The Broad Institute Genomics Platform"/>
            <consortium name="The Broad Institute Genome Sequencing Center for Infectious Disease"/>
            <person name="Wu L."/>
            <person name="Ma J."/>
        </authorList>
    </citation>
    <scope>NUCLEOTIDE SEQUENCE [LARGE SCALE GENOMIC DNA]</scope>
    <source>
        <strain evidence="2">VKM B-3159</strain>
    </source>
</reference>
<organism evidence="1 2">
    <name type="scientific">Methylophilus aquaticus</name>
    <dbReference type="NCBI Taxonomy" id="1971610"/>
    <lineage>
        <taxon>Bacteria</taxon>
        <taxon>Pseudomonadati</taxon>
        <taxon>Pseudomonadota</taxon>
        <taxon>Betaproteobacteria</taxon>
        <taxon>Nitrosomonadales</taxon>
        <taxon>Methylophilaceae</taxon>
        <taxon>Methylophilus</taxon>
    </lineage>
</organism>
<dbReference type="Proteomes" id="UP001225906">
    <property type="component" value="Unassembled WGS sequence"/>
</dbReference>
<gene>
    <name evidence="1" type="ORF">Q9291_02590</name>
</gene>
<evidence type="ECO:0000313" key="2">
    <source>
        <dbReference type="Proteomes" id="UP001225906"/>
    </source>
</evidence>
<dbReference type="RefSeq" id="WP_306388432.1">
    <property type="nucleotide sequence ID" value="NZ_JAVCAP010000002.1"/>
</dbReference>
<sequence length="312" mass="34898">MSSLSFSKSLIVFFLLLATNIRAEEAAYLHSVVMDIEGFKDKADAMHIMTHTSKFSIFPLSHHNATFIQTPQVQGGDAVSSLIGALIAVSLINSHQSKESDAAAKFNADLSSILQTMDISEEFNAVLQQKLAEHFAHTQFEVENALSRNTLNQAGLLVRIKQNYILTFENRLYFDSKLQSLCFETSPRLWLKDKVKPAYLSEVKYVSNPIMSEDKGLLKTNWTQNNGERLKQSIRDGLQASVEMFINDFLDPAWKTGPETAVREMAMINTNTGKIDKHPLLVLSETPDRIAGRMFAYDAAQLISAPKSQIAH</sequence>
<dbReference type="EMBL" id="JAVCAP010000002">
    <property type="protein sequence ID" value="MDP8566729.1"/>
    <property type="molecule type" value="Genomic_DNA"/>
</dbReference>
<evidence type="ECO:0000313" key="1">
    <source>
        <dbReference type="EMBL" id="MDP8566729.1"/>
    </source>
</evidence>
<proteinExistence type="predicted"/>